<keyword evidence="4 6" id="KW-1133">Transmembrane helix</keyword>
<feature type="transmembrane region" description="Helical" evidence="6">
    <location>
        <begin position="217"/>
        <end position="234"/>
    </location>
</feature>
<dbReference type="InterPro" id="IPR050833">
    <property type="entry name" value="Poly_Biosynth_Transport"/>
</dbReference>
<evidence type="ECO:0000256" key="1">
    <source>
        <dbReference type="ARBA" id="ARBA00004651"/>
    </source>
</evidence>
<evidence type="ECO:0000256" key="5">
    <source>
        <dbReference type="ARBA" id="ARBA00023136"/>
    </source>
</evidence>
<dbReference type="GO" id="GO:0005886">
    <property type="term" value="C:plasma membrane"/>
    <property type="evidence" value="ECO:0007669"/>
    <property type="project" value="UniProtKB-SubCell"/>
</dbReference>
<comment type="subcellular location">
    <subcellularLocation>
        <location evidence="1">Cell membrane</location>
        <topology evidence="1">Multi-pass membrane protein</topology>
    </subcellularLocation>
</comment>
<dbReference type="OrthoDB" id="3246647at2"/>
<sequence length="428" mass="48552">MLQKVLKFALNADEKNILKRSVFWNMLASTLTGFITAIIVFFVTRINGVGVAGIINIASAYGYQCLTLGSFGVRNLQSSDVKYQYQYSDYFYHRIITSVLMYLLLIYYSFCSGYTLEKAIVIFLFGLFKSVDAIEDVYHGEYQRNSRLDVGSIYITLRQLASLVLFVITLILTKSIILSLFLMTLASFILFISLNKVTLPIFFKGEKRVDWLKIKELFIATLPLCIASFISMYLSNSPKYALDNLPNSDELQGYFGILSMPVFTINLISNMIFRPLITKISIYWNENKINSFIKITVIQFIFTIVLTFVITCFGYFIGLRLLEIIFGYPLIEYMSSFIILLIGGGAITLANLLLLLLTIVRAQNIALVVYIFGLLFVLFGSSTLVDQYGVLGASILYLIVWIIVGIVSILFLTLIIIRRRDGKCLEKS</sequence>
<evidence type="ECO:0000256" key="6">
    <source>
        <dbReference type="SAM" id="Phobius"/>
    </source>
</evidence>
<name>A0A380LNH9_9FIRM</name>
<dbReference type="PANTHER" id="PTHR30250">
    <property type="entry name" value="PST FAMILY PREDICTED COLANIC ACID TRANSPORTER"/>
    <property type="match status" value="1"/>
</dbReference>
<keyword evidence="2" id="KW-1003">Cell membrane</keyword>
<organism evidence="7 8">
    <name type="scientific">Faecalicoccus pleomorphus</name>
    <dbReference type="NCBI Taxonomy" id="1323"/>
    <lineage>
        <taxon>Bacteria</taxon>
        <taxon>Bacillati</taxon>
        <taxon>Bacillota</taxon>
        <taxon>Erysipelotrichia</taxon>
        <taxon>Erysipelotrichales</taxon>
        <taxon>Erysipelotrichaceae</taxon>
        <taxon>Faecalicoccus</taxon>
    </lineage>
</organism>
<accession>A0A380LNH9</accession>
<feature type="transmembrane region" description="Helical" evidence="6">
    <location>
        <begin position="21"/>
        <end position="43"/>
    </location>
</feature>
<feature type="transmembrane region" description="Helical" evidence="6">
    <location>
        <begin position="391"/>
        <end position="417"/>
    </location>
</feature>
<dbReference type="Proteomes" id="UP000255523">
    <property type="component" value="Unassembled WGS sequence"/>
</dbReference>
<dbReference type="PANTHER" id="PTHR30250:SF11">
    <property type="entry name" value="O-ANTIGEN TRANSPORTER-RELATED"/>
    <property type="match status" value="1"/>
</dbReference>
<keyword evidence="8" id="KW-1185">Reference proteome</keyword>
<feature type="transmembrane region" description="Helical" evidence="6">
    <location>
        <begin position="254"/>
        <end position="273"/>
    </location>
</feature>
<dbReference type="AlphaFoldDB" id="A0A380LNH9"/>
<reference evidence="7 8" key="1">
    <citation type="submission" date="2018-06" db="EMBL/GenBank/DDBJ databases">
        <authorList>
            <consortium name="Pathogen Informatics"/>
            <person name="Doyle S."/>
        </authorList>
    </citation>
    <scope>NUCLEOTIDE SEQUENCE [LARGE SCALE GENOMIC DNA]</scope>
    <source>
        <strain evidence="7 8">NCTC11087</strain>
    </source>
</reference>
<proteinExistence type="predicted"/>
<dbReference type="GeneID" id="77462012"/>
<feature type="transmembrane region" description="Helical" evidence="6">
    <location>
        <begin position="177"/>
        <end position="197"/>
    </location>
</feature>
<feature type="transmembrane region" description="Helical" evidence="6">
    <location>
        <begin position="293"/>
        <end position="317"/>
    </location>
</feature>
<feature type="transmembrane region" description="Helical" evidence="6">
    <location>
        <begin position="337"/>
        <end position="360"/>
    </location>
</feature>
<evidence type="ECO:0000313" key="8">
    <source>
        <dbReference type="Proteomes" id="UP000255523"/>
    </source>
</evidence>
<dbReference type="RefSeq" id="WP_022790405.1">
    <property type="nucleotide sequence ID" value="NZ_UHFX01000003.1"/>
</dbReference>
<gene>
    <name evidence="7" type="ORF">NCTC11087_01044</name>
</gene>
<keyword evidence="5 6" id="KW-0472">Membrane</keyword>
<evidence type="ECO:0000313" key="7">
    <source>
        <dbReference type="EMBL" id="SUO04150.1"/>
    </source>
</evidence>
<keyword evidence="3 6" id="KW-0812">Transmembrane</keyword>
<feature type="transmembrane region" description="Helical" evidence="6">
    <location>
        <begin position="150"/>
        <end position="171"/>
    </location>
</feature>
<feature type="transmembrane region" description="Helical" evidence="6">
    <location>
        <begin position="367"/>
        <end position="385"/>
    </location>
</feature>
<protein>
    <submittedName>
        <fullName evidence="7">Exopolysaccharide biosynthesis protein</fullName>
    </submittedName>
</protein>
<evidence type="ECO:0000256" key="4">
    <source>
        <dbReference type="ARBA" id="ARBA00022989"/>
    </source>
</evidence>
<feature type="transmembrane region" description="Helical" evidence="6">
    <location>
        <begin position="91"/>
        <end position="108"/>
    </location>
</feature>
<evidence type="ECO:0000256" key="3">
    <source>
        <dbReference type="ARBA" id="ARBA00022692"/>
    </source>
</evidence>
<evidence type="ECO:0000256" key="2">
    <source>
        <dbReference type="ARBA" id="ARBA00022475"/>
    </source>
</evidence>
<dbReference type="EMBL" id="UHFX01000003">
    <property type="protein sequence ID" value="SUO04150.1"/>
    <property type="molecule type" value="Genomic_DNA"/>
</dbReference>